<dbReference type="HAMAP" id="MF_00835">
    <property type="entry name" value="BioC"/>
    <property type="match status" value="1"/>
</dbReference>
<evidence type="ECO:0000259" key="9">
    <source>
        <dbReference type="Pfam" id="PF08241"/>
    </source>
</evidence>
<dbReference type="Gene3D" id="3.40.50.150">
    <property type="entry name" value="Vaccinia Virus protein VP39"/>
    <property type="match status" value="1"/>
</dbReference>
<sequence length="267" mass="29694">MSQEAVVDNYVSQDKSAIAEAFGKAATTYDKHAEFQRDVGHRLLGKLPSDLSGLKVLDLGCGTGYFSQQLVERGAEVVCADLSIGMLQKAEQRCGAMISLYRQADAELLPFEDGAFDIVFSSLALQWCDDLSSPLREMKRVTSLGGRVIFSTLLDGSLFELKNSWSKIDTHQHVNHFITINQVKIALAQSSCTAHQLDLPTITVWYDTAFELMRDLKGIGANHVSGRSQGLTSRRMLQLVEREYREFKNHQGFLPATYQVCLGVIQL</sequence>
<dbReference type="PANTHER" id="PTHR13090:SF1">
    <property type="entry name" value="ARGININE-HYDROXYLASE NDUFAF5, MITOCHONDRIAL"/>
    <property type="match status" value="1"/>
</dbReference>
<dbReference type="GeneID" id="94233429"/>
<dbReference type="InterPro" id="IPR011814">
    <property type="entry name" value="BioC"/>
</dbReference>
<protein>
    <recommendedName>
        <fullName evidence="3 8">Malonyl-[acyl-carrier protein] O-methyltransferase</fullName>
        <shortName evidence="8">Malonyl-ACP O-methyltransferase</shortName>
        <ecNumber evidence="3 8">2.1.1.197</ecNumber>
    </recommendedName>
    <alternativeName>
        <fullName evidence="8">Biotin synthesis protein BioC</fullName>
    </alternativeName>
</protein>
<gene>
    <name evidence="8 10" type="primary">bioC</name>
    <name evidence="10" type="ORF">VAT7223_02881</name>
</gene>
<evidence type="ECO:0000256" key="6">
    <source>
        <dbReference type="ARBA" id="ARBA00022691"/>
    </source>
</evidence>
<dbReference type="EMBL" id="FLQP01000040">
    <property type="protein sequence ID" value="SBS65798.1"/>
    <property type="molecule type" value="Genomic_DNA"/>
</dbReference>
<keyword evidence="5 8" id="KW-0808">Transferase</keyword>
<dbReference type="InterPro" id="IPR013216">
    <property type="entry name" value="Methyltransf_11"/>
</dbReference>
<dbReference type="GO" id="GO:0008757">
    <property type="term" value="F:S-adenosylmethionine-dependent methyltransferase activity"/>
    <property type="evidence" value="ECO:0007669"/>
    <property type="project" value="InterPro"/>
</dbReference>
<comment type="function">
    <text evidence="8">Converts the free carboxyl group of a malonyl-thioester to its methyl ester by transfer of a methyl group from S-adenosyl-L-methionine (SAM). It allows to synthesize pimeloyl-ACP via the fatty acid synthetic pathway.</text>
</comment>
<comment type="pathway">
    <text evidence="2 8">Cofactor biosynthesis; biotin biosynthesis.</text>
</comment>
<dbReference type="Proteomes" id="UP000092876">
    <property type="component" value="Unassembled WGS sequence"/>
</dbReference>
<evidence type="ECO:0000313" key="10">
    <source>
        <dbReference type="EMBL" id="SBS65798.1"/>
    </source>
</evidence>
<evidence type="ECO:0000256" key="4">
    <source>
        <dbReference type="ARBA" id="ARBA00022603"/>
    </source>
</evidence>
<comment type="catalytic activity">
    <reaction evidence="1 8">
        <text>malonyl-[ACP] + S-adenosyl-L-methionine = malonyl-[ACP] methyl ester + S-adenosyl-L-homocysteine</text>
        <dbReference type="Rhea" id="RHEA:17105"/>
        <dbReference type="Rhea" id="RHEA-COMP:9623"/>
        <dbReference type="Rhea" id="RHEA-COMP:9954"/>
        <dbReference type="ChEBI" id="CHEBI:57856"/>
        <dbReference type="ChEBI" id="CHEBI:59789"/>
        <dbReference type="ChEBI" id="CHEBI:78449"/>
        <dbReference type="ChEBI" id="CHEBI:78845"/>
        <dbReference type="EC" id="2.1.1.197"/>
    </reaction>
</comment>
<dbReference type="NCBIfam" id="TIGR02072">
    <property type="entry name" value="BioC"/>
    <property type="match status" value="1"/>
</dbReference>
<evidence type="ECO:0000256" key="8">
    <source>
        <dbReference type="HAMAP-Rule" id="MF_00835"/>
    </source>
</evidence>
<dbReference type="Pfam" id="PF08241">
    <property type="entry name" value="Methyltransf_11"/>
    <property type="match status" value="1"/>
</dbReference>
<evidence type="ECO:0000256" key="7">
    <source>
        <dbReference type="ARBA" id="ARBA00022756"/>
    </source>
</evidence>
<dbReference type="SUPFAM" id="SSF53335">
    <property type="entry name" value="S-adenosyl-L-methionine-dependent methyltransferases"/>
    <property type="match status" value="1"/>
</dbReference>
<keyword evidence="4 8" id="KW-0489">Methyltransferase</keyword>
<evidence type="ECO:0000313" key="11">
    <source>
        <dbReference type="Proteomes" id="UP000092876"/>
    </source>
</evidence>
<dbReference type="InterPro" id="IPR029063">
    <property type="entry name" value="SAM-dependent_MTases_sf"/>
</dbReference>
<dbReference type="GO" id="GO:0010340">
    <property type="term" value="F:carboxyl-O-methyltransferase activity"/>
    <property type="evidence" value="ECO:0007669"/>
    <property type="project" value="UniProtKB-UniRule"/>
</dbReference>
<dbReference type="UniPathway" id="UPA00078"/>
<feature type="domain" description="Methyltransferase type 11" evidence="9">
    <location>
        <begin position="57"/>
        <end position="150"/>
    </location>
</feature>
<dbReference type="GO" id="GO:0009102">
    <property type="term" value="P:biotin biosynthetic process"/>
    <property type="evidence" value="ECO:0007669"/>
    <property type="project" value="UniProtKB-UniRule"/>
</dbReference>
<evidence type="ECO:0000256" key="1">
    <source>
        <dbReference type="ARBA" id="ARBA00000852"/>
    </source>
</evidence>
<dbReference type="GO" id="GO:0032259">
    <property type="term" value="P:methylation"/>
    <property type="evidence" value="ECO:0007669"/>
    <property type="project" value="UniProtKB-KW"/>
</dbReference>
<proteinExistence type="inferred from homology"/>
<dbReference type="EC" id="2.1.1.197" evidence="3 8"/>
<dbReference type="AlphaFoldDB" id="A0A1C3IWU4"/>
<dbReference type="GO" id="GO:0102130">
    <property type="term" value="F:malonyl-CoA methyltransferase activity"/>
    <property type="evidence" value="ECO:0007669"/>
    <property type="project" value="UniProtKB-EC"/>
</dbReference>
<evidence type="ECO:0000256" key="2">
    <source>
        <dbReference type="ARBA" id="ARBA00004746"/>
    </source>
</evidence>
<comment type="similarity">
    <text evidence="8">Belongs to the methyltransferase superfamily.</text>
</comment>
<reference evidence="11" key="1">
    <citation type="submission" date="2016-06" db="EMBL/GenBank/DDBJ databases">
        <authorList>
            <person name="Rodrigo-Torres Lidia"/>
            <person name="Arahal R.David."/>
        </authorList>
    </citation>
    <scope>NUCLEOTIDE SEQUENCE [LARGE SCALE GENOMIC DNA]</scope>
    <source>
        <strain evidence="11">CECT 7223</strain>
    </source>
</reference>
<dbReference type="InterPro" id="IPR050602">
    <property type="entry name" value="Malonyl-ACP_OMT"/>
</dbReference>
<dbReference type="CDD" id="cd02440">
    <property type="entry name" value="AdoMet_MTases"/>
    <property type="match status" value="1"/>
</dbReference>
<keyword evidence="7 8" id="KW-0093">Biotin biosynthesis</keyword>
<evidence type="ECO:0000256" key="3">
    <source>
        <dbReference type="ARBA" id="ARBA00012327"/>
    </source>
</evidence>
<accession>A0A1C3IWU4</accession>
<dbReference type="PANTHER" id="PTHR13090">
    <property type="entry name" value="ARGININE-HYDROXYLASE NDUFAF5, MITOCHONDRIAL"/>
    <property type="match status" value="1"/>
</dbReference>
<keyword evidence="6 8" id="KW-0949">S-adenosyl-L-methionine</keyword>
<evidence type="ECO:0000256" key="5">
    <source>
        <dbReference type="ARBA" id="ARBA00022679"/>
    </source>
</evidence>
<organism evidence="10 11">
    <name type="scientific">Vibrio atlanticus</name>
    <dbReference type="NCBI Taxonomy" id="693153"/>
    <lineage>
        <taxon>Bacteria</taxon>
        <taxon>Pseudomonadati</taxon>
        <taxon>Pseudomonadota</taxon>
        <taxon>Gammaproteobacteria</taxon>
        <taxon>Vibrionales</taxon>
        <taxon>Vibrionaceae</taxon>
        <taxon>Vibrio</taxon>
    </lineage>
</organism>
<dbReference type="RefSeq" id="WP_065679619.1">
    <property type="nucleotide sequence ID" value="NZ_AP025460.1"/>
</dbReference>
<name>A0A1C3IWU4_9VIBR</name>